<evidence type="ECO:0000256" key="11">
    <source>
        <dbReference type="ARBA" id="ARBA00022679"/>
    </source>
</evidence>
<protein>
    <recommendedName>
        <fullName evidence="6 22">Penicillin-binding protein 1B</fullName>
        <shortName evidence="23">PBP-1b</shortName>
        <shortName evidence="23">PBP1b</shortName>
    </recommendedName>
    <alternativeName>
        <fullName evidence="19 23">Murein polymerase</fullName>
    </alternativeName>
</protein>
<dbReference type="NCBIfam" id="TIGR02071">
    <property type="entry name" value="PBP_1b"/>
    <property type="match status" value="1"/>
</dbReference>
<evidence type="ECO:0000256" key="23">
    <source>
        <dbReference type="PIRNR" id="PIRNR002799"/>
    </source>
</evidence>
<keyword evidence="17" id="KW-0511">Multifunctional enzyme</keyword>
<keyword evidence="9" id="KW-0645">Protease</keyword>
<dbReference type="InterPro" id="IPR001460">
    <property type="entry name" value="PCN-bd_Tpept"/>
</dbReference>
<evidence type="ECO:0000256" key="15">
    <source>
        <dbReference type="ARBA" id="ARBA00023136"/>
    </source>
</evidence>
<dbReference type="Gene3D" id="3.40.710.10">
    <property type="entry name" value="DD-peptidase/beta-lactamase superfamily"/>
    <property type="match status" value="1"/>
</dbReference>
<dbReference type="PANTHER" id="PTHR32282">
    <property type="entry name" value="BINDING PROTEIN TRANSPEPTIDASE, PUTATIVE-RELATED"/>
    <property type="match status" value="1"/>
</dbReference>
<evidence type="ECO:0000256" key="14">
    <source>
        <dbReference type="ARBA" id="ARBA00022984"/>
    </source>
</evidence>
<proteinExistence type="inferred from homology"/>
<name>A0ABY3WZH5_9GAMM</name>
<keyword evidence="18 23" id="KW-0961">Cell wall biogenesis/degradation</keyword>
<keyword evidence="24" id="KW-1133">Transmembrane helix</keyword>
<keyword evidence="16" id="KW-0046">Antibiotic resistance</keyword>
<evidence type="ECO:0000256" key="9">
    <source>
        <dbReference type="ARBA" id="ARBA00022670"/>
    </source>
</evidence>
<evidence type="ECO:0000256" key="10">
    <source>
        <dbReference type="ARBA" id="ARBA00022676"/>
    </source>
</evidence>
<evidence type="ECO:0000256" key="2">
    <source>
        <dbReference type="ARBA" id="ARBA00004236"/>
    </source>
</evidence>
<feature type="domain" description="Bifunctional transglycosylase second" evidence="27">
    <location>
        <begin position="73"/>
        <end position="158"/>
    </location>
</feature>
<evidence type="ECO:0000256" key="20">
    <source>
        <dbReference type="ARBA" id="ARBA00034000"/>
    </source>
</evidence>
<dbReference type="Pfam" id="PF00912">
    <property type="entry name" value="Transgly"/>
    <property type="match status" value="1"/>
</dbReference>
<comment type="similarity">
    <text evidence="4 23">In the C-terminal section; belongs to the transpeptidase family.</text>
</comment>
<comment type="similarity">
    <text evidence="5 23">In the N-terminal section; belongs to the glycosyltransferase 51 family.</text>
</comment>
<evidence type="ECO:0000256" key="5">
    <source>
        <dbReference type="ARBA" id="ARBA00007739"/>
    </source>
</evidence>
<evidence type="ECO:0000256" key="16">
    <source>
        <dbReference type="ARBA" id="ARBA00023251"/>
    </source>
</evidence>
<comment type="catalytic activity">
    <reaction evidence="21">
        <text>[GlcNAc-(1-&gt;4)-Mur2Ac(oyl-L-Ala-gamma-D-Glu-L-Lys-D-Ala-D-Ala)](n)-di-trans,octa-cis-undecaprenyl diphosphate + beta-D-GlcNAc-(1-&gt;4)-Mur2Ac(oyl-L-Ala-gamma-D-Glu-L-Lys-D-Ala-D-Ala)-di-trans,octa-cis-undecaprenyl diphosphate = [GlcNAc-(1-&gt;4)-Mur2Ac(oyl-L-Ala-gamma-D-Glu-L-Lys-D-Ala-D-Ala)](n+1)-di-trans,octa-cis-undecaprenyl diphosphate + di-trans,octa-cis-undecaprenyl diphosphate + H(+)</text>
        <dbReference type="Rhea" id="RHEA:23708"/>
        <dbReference type="Rhea" id="RHEA-COMP:9602"/>
        <dbReference type="Rhea" id="RHEA-COMP:9603"/>
        <dbReference type="ChEBI" id="CHEBI:15378"/>
        <dbReference type="ChEBI" id="CHEBI:58405"/>
        <dbReference type="ChEBI" id="CHEBI:60033"/>
        <dbReference type="ChEBI" id="CHEBI:78435"/>
        <dbReference type="EC" id="2.4.99.28"/>
    </reaction>
</comment>
<comment type="pathway">
    <text evidence="3 23">Cell wall biogenesis; peptidoglycan biosynthesis.</text>
</comment>
<keyword evidence="7" id="KW-1003">Cell membrane</keyword>
<evidence type="ECO:0000256" key="3">
    <source>
        <dbReference type="ARBA" id="ARBA00004752"/>
    </source>
</evidence>
<gene>
    <name evidence="28" type="primary">mrcB</name>
    <name evidence="28" type="ORF">MMG00_12550</name>
</gene>
<evidence type="ECO:0000313" key="28">
    <source>
        <dbReference type="EMBL" id="UNM96014.1"/>
    </source>
</evidence>
<keyword evidence="24" id="KW-0812">Transmembrane</keyword>
<dbReference type="InterPro" id="IPR001264">
    <property type="entry name" value="Glyco_trans_51"/>
</dbReference>
<keyword evidence="11 23" id="KW-0808">Transferase</keyword>
<keyword evidence="12" id="KW-0378">Hydrolase</keyword>
<evidence type="ECO:0000259" key="25">
    <source>
        <dbReference type="Pfam" id="PF00905"/>
    </source>
</evidence>
<accession>A0ABY3WZH5</accession>
<comment type="catalytic activity">
    <reaction evidence="20">
        <text>Preferential cleavage: (Ac)2-L-Lys-D-Ala-|-D-Ala. Also transpeptidation of peptidyl-alanyl moieties that are N-acyl substituents of D-alanine.</text>
        <dbReference type="EC" id="3.4.16.4"/>
    </reaction>
</comment>
<dbReference type="InterPro" id="IPR028166">
    <property type="entry name" value="UB2H"/>
</dbReference>
<sequence length="784" mass="87825">MKEKKKHLTTGERVNRAIAYLMRLVISVIVIVALITLPIFGYFIIKADQEVTPEFTNRQWSLPARVYARPLELFVGQDLKPKDMVQELEWIIYRPSKSLSQPGTYYHDTTNNTIGVHTRPFTYSDGIETPKTFRISFNKNKITNIKDLSSDEEISLTRIEPLLIASIYPSHNEDRILLKREEIPPMLIDTLLAMEDRAYYQHFGINPKGIIRAIITNFRAGGNVQGGSTLTQQLTKNYFLTPDKTIKRKIQEMFYSIVLDWRFEKDEILEAYVNEIYLSQDGDRAIHGFGLASEFFFGKPVNELSIGEIATLVAVIPSPSRYNPRRNPEIAIKRRNLIIDVLVEQNLLGAEDAALVKAEPLRILENPPPANTKFPAFIELVHKQLRTQYSADQLNSGGLRIFTTLDPIAQDYAEKSVMESLAQIEKDRGMREPILQGAIVIAKNNTGEIAAIVGDRNVRMAGFNRALNTNRPIGSLVKPFIYLRALEEPSRYSLATPLDDAQKVSLSIGGKKWEPNNYDRRLHGWVPLITALAKSYNLPVIRVGMDIGLENVIDTLYRLGVNPVQYNLPAVPASLLGSVDLPPLEVAQIYSTIANAGYYTPLRAIREVTDSNSNLLAQAEVDPIQAVEPAPNYLITQAMIDVVNQGTAGSVRHSVGNIRMAAKTGTTNDYRDSWFAGFTGNYTAVTWVGRDDNKPINRLTGTRGALPIWANAMKNLHLESISLEKPGDIIDVAVDLSTGLLPPREKCADTKIRTLPFIRGYQPSYTSECYYLPATPDSGGFIFE</sequence>
<evidence type="ECO:0000256" key="4">
    <source>
        <dbReference type="ARBA" id="ARBA00007090"/>
    </source>
</evidence>
<evidence type="ECO:0000256" key="8">
    <source>
        <dbReference type="ARBA" id="ARBA00022645"/>
    </source>
</evidence>
<evidence type="ECO:0000313" key="29">
    <source>
        <dbReference type="Proteomes" id="UP000829542"/>
    </source>
</evidence>
<dbReference type="EMBL" id="CP093379">
    <property type="protein sequence ID" value="UNM96014.1"/>
    <property type="molecule type" value="Genomic_DNA"/>
</dbReference>
<keyword evidence="14 23" id="KW-0573">Peptidoglycan synthesis</keyword>
<keyword evidence="13 23" id="KW-0133">Cell shape</keyword>
<dbReference type="InterPro" id="IPR050396">
    <property type="entry name" value="Glycosyltr_51/Transpeptidase"/>
</dbReference>
<evidence type="ECO:0000256" key="12">
    <source>
        <dbReference type="ARBA" id="ARBA00022801"/>
    </source>
</evidence>
<dbReference type="Gene3D" id="3.30.2060.10">
    <property type="entry name" value="Penicillin-binding protein 1b domain"/>
    <property type="match status" value="1"/>
</dbReference>
<evidence type="ECO:0000256" key="13">
    <source>
        <dbReference type="ARBA" id="ARBA00022960"/>
    </source>
</evidence>
<dbReference type="InterPro" id="IPR036950">
    <property type="entry name" value="PBP_transglycosylase"/>
</dbReference>
<evidence type="ECO:0000256" key="17">
    <source>
        <dbReference type="ARBA" id="ARBA00023268"/>
    </source>
</evidence>
<feature type="domain" description="Penicillin-binding protein transpeptidase" evidence="25">
    <location>
        <begin position="437"/>
        <end position="680"/>
    </location>
</feature>
<dbReference type="Pfam" id="PF14814">
    <property type="entry name" value="UB2H"/>
    <property type="match status" value="1"/>
</dbReference>
<dbReference type="Proteomes" id="UP000829542">
    <property type="component" value="Chromosome"/>
</dbReference>
<comment type="function">
    <text evidence="1 23">Cell wall formation. Synthesis of cross-linked peptidoglycan from the lipid intermediates. The enzyme has a penicillin-insensitive transglycosylase N-terminal domain (formation of linear glycan strands) and a penicillin-sensitive transpeptidase C-terminal domain (cross-linking of the peptide subunits).</text>
</comment>
<evidence type="ECO:0000256" key="18">
    <source>
        <dbReference type="ARBA" id="ARBA00023316"/>
    </source>
</evidence>
<keyword evidence="10 23" id="KW-0328">Glycosyltransferase</keyword>
<feature type="transmembrane region" description="Helical" evidence="24">
    <location>
        <begin position="21"/>
        <end position="45"/>
    </location>
</feature>
<dbReference type="InterPro" id="IPR012338">
    <property type="entry name" value="Beta-lactam/transpept-like"/>
</dbReference>
<keyword evidence="29" id="KW-1185">Reference proteome</keyword>
<organism evidence="28 29">
    <name type="scientific">Ignatzschineria rhizosphaerae</name>
    <dbReference type="NCBI Taxonomy" id="2923279"/>
    <lineage>
        <taxon>Bacteria</taxon>
        <taxon>Pseudomonadati</taxon>
        <taxon>Pseudomonadota</taxon>
        <taxon>Gammaproteobacteria</taxon>
        <taxon>Cardiobacteriales</taxon>
        <taxon>Ignatzschineriaceae</taxon>
        <taxon>Ignatzschineria</taxon>
    </lineage>
</organism>
<dbReference type="SUPFAM" id="SSF56601">
    <property type="entry name" value="beta-lactamase/transpeptidase-like"/>
    <property type="match status" value="1"/>
</dbReference>
<evidence type="ECO:0000256" key="7">
    <source>
        <dbReference type="ARBA" id="ARBA00022475"/>
    </source>
</evidence>
<keyword evidence="15 24" id="KW-0472">Membrane</keyword>
<evidence type="ECO:0000256" key="24">
    <source>
        <dbReference type="SAM" id="Phobius"/>
    </source>
</evidence>
<dbReference type="InterPro" id="IPR011813">
    <property type="entry name" value="PBP_1b"/>
</dbReference>
<evidence type="ECO:0000256" key="6">
    <source>
        <dbReference type="ARBA" id="ARBA00018637"/>
    </source>
</evidence>
<evidence type="ECO:0000256" key="19">
    <source>
        <dbReference type="ARBA" id="ARBA00032454"/>
    </source>
</evidence>
<reference evidence="28 29" key="1">
    <citation type="submission" date="2022-03" db="EMBL/GenBank/DDBJ databases">
        <title>Ignatzschineria rhizosphaerae HR5S32.</title>
        <authorList>
            <person name="Sun J.Q."/>
            <person name="Feng J.Y."/>
        </authorList>
    </citation>
    <scope>NUCLEOTIDE SEQUENCE [LARGE SCALE GENOMIC DNA]</scope>
    <source>
        <strain evidence="28 29">HR5S32</strain>
    </source>
</reference>
<evidence type="ECO:0000256" key="22">
    <source>
        <dbReference type="NCBIfam" id="TIGR02071"/>
    </source>
</evidence>
<dbReference type="RefSeq" id="WP_242148876.1">
    <property type="nucleotide sequence ID" value="NZ_CP093379.1"/>
</dbReference>
<dbReference type="SUPFAM" id="SSF53955">
    <property type="entry name" value="Lysozyme-like"/>
    <property type="match status" value="1"/>
</dbReference>
<keyword evidence="8" id="KW-0121">Carboxypeptidase</keyword>
<comment type="subcellular location">
    <subcellularLocation>
        <location evidence="2">Cell membrane</location>
    </subcellularLocation>
</comment>
<evidence type="ECO:0000256" key="21">
    <source>
        <dbReference type="ARBA" id="ARBA00049902"/>
    </source>
</evidence>
<dbReference type="Gene3D" id="1.10.3810.10">
    <property type="entry name" value="Biosynthetic peptidoglycan transglycosylase-like"/>
    <property type="match status" value="1"/>
</dbReference>
<dbReference type="InterPro" id="IPR023346">
    <property type="entry name" value="Lysozyme-like_dom_sf"/>
</dbReference>
<dbReference type="PANTHER" id="PTHR32282:SF11">
    <property type="entry name" value="PENICILLIN-BINDING PROTEIN 1B"/>
    <property type="match status" value="1"/>
</dbReference>
<evidence type="ECO:0000259" key="27">
    <source>
        <dbReference type="Pfam" id="PF14814"/>
    </source>
</evidence>
<evidence type="ECO:0000259" key="26">
    <source>
        <dbReference type="Pfam" id="PF00912"/>
    </source>
</evidence>
<evidence type="ECO:0000256" key="1">
    <source>
        <dbReference type="ARBA" id="ARBA00002624"/>
    </source>
</evidence>
<feature type="domain" description="Glycosyl transferase family 51" evidence="26">
    <location>
        <begin position="170"/>
        <end position="340"/>
    </location>
</feature>
<dbReference type="PIRSF" id="PIRSF002799">
    <property type="entry name" value="PBP_1b"/>
    <property type="match status" value="1"/>
</dbReference>
<dbReference type="Pfam" id="PF00905">
    <property type="entry name" value="Transpeptidase"/>
    <property type="match status" value="1"/>
</dbReference>